<sequence length="73" mass="8258">MDPQTHVAVPKPPAPNGIKLEKFVFDVFAFATNFRLWQVKREDEFSPVKNADGASKDTPTTAREMLYAFDKSL</sequence>
<gene>
    <name evidence="2" type="ORF">NMOB1V02_LOCUS13472</name>
    <name evidence="3" type="ORF">NMOB1V02_LOCUS13479</name>
</gene>
<accession>A0A7R9C5B8</accession>
<organism evidence="3">
    <name type="scientific">Notodromas monacha</name>
    <dbReference type="NCBI Taxonomy" id="399045"/>
    <lineage>
        <taxon>Eukaryota</taxon>
        <taxon>Metazoa</taxon>
        <taxon>Ecdysozoa</taxon>
        <taxon>Arthropoda</taxon>
        <taxon>Crustacea</taxon>
        <taxon>Oligostraca</taxon>
        <taxon>Ostracoda</taxon>
        <taxon>Podocopa</taxon>
        <taxon>Podocopida</taxon>
        <taxon>Cypridocopina</taxon>
        <taxon>Cypridoidea</taxon>
        <taxon>Cyprididae</taxon>
        <taxon>Notodromas</taxon>
    </lineage>
</organism>
<dbReference type="InterPro" id="IPR029044">
    <property type="entry name" value="Nucleotide-diphossugar_trans"/>
</dbReference>
<comment type="similarity">
    <text evidence="1">Belongs to the UDPGP type 1 family.</text>
</comment>
<dbReference type="GO" id="GO:0003977">
    <property type="term" value="F:UDP-N-acetylglucosamine diphosphorylase activity"/>
    <property type="evidence" value="ECO:0007669"/>
    <property type="project" value="TreeGrafter"/>
</dbReference>
<dbReference type="GO" id="GO:0006048">
    <property type="term" value="P:UDP-N-acetylglucosamine biosynthetic process"/>
    <property type="evidence" value="ECO:0007669"/>
    <property type="project" value="TreeGrafter"/>
</dbReference>
<dbReference type="AlphaFoldDB" id="A0A7R9C5B8"/>
<reference evidence="3" key="1">
    <citation type="submission" date="2020-11" db="EMBL/GenBank/DDBJ databases">
        <authorList>
            <person name="Tran Van P."/>
        </authorList>
    </citation>
    <scope>NUCLEOTIDE SEQUENCE</scope>
</reference>
<feature type="non-terminal residue" evidence="3">
    <location>
        <position position="1"/>
    </location>
</feature>
<dbReference type="EMBL" id="CAJPEX010027086">
    <property type="protein sequence ID" value="CAG0926029.1"/>
    <property type="molecule type" value="Genomic_DNA"/>
</dbReference>
<dbReference type="Proteomes" id="UP000678499">
    <property type="component" value="Unassembled WGS sequence"/>
</dbReference>
<name>A0A7R9C5B8_9CRUS</name>
<dbReference type="PANTHER" id="PTHR11952">
    <property type="entry name" value="UDP- GLUCOSE PYROPHOSPHORYLASE"/>
    <property type="match status" value="1"/>
</dbReference>
<protein>
    <submittedName>
        <fullName evidence="3">Uncharacterized protein</fullName>
    </submittedName>
</protein>
<dbReference type="EMBL" id="OA909123">
    <property type="protein sequence ID" value="CAD7285877.1"/>
    <property type="molecule type" value="Genomic_DNA"/>
</dbReference>
<keyword evidence="4" id="KW-1185">Reference proteome</keyword>
<evidence type="ECO:0000313" key="3">
    <source>
        <dbReference type="EMBL" id="CAD7285877.1"/>
    </source>
</evidence>
<dbReference type="OrthoDB" id="532420at2759"/>
<proteinExistence type="inferred from homology"/>
<dbReference type="SUPFAM" id="SSF53448">
    <property type="entry name" value="Nucleotide-diphospho-sugar transferases"/>
    <property type="match status" value="1"/>
</dbReference>
<dbReference type="EMBL" id="CAJPEX010026614">
    <property type="protein sequence ID" value="CAG0926022.1"/>
    <property type="molecule type" value="Genomic_DNA"/>
</dbReference>
<dbReference type="Gene3D" id="3.90.550.10">
    <property type="entry name" value="Spore Coat Polysaccharide Biosynthesis Protein SpsA, Chain A"/>
    <property type="match status" value="1"/>
</dbReference>
<evidence type="ECO:0000313" key="2">
    <source>
        <dbReference type="EMBL" id="CAD7285870.1"/>
    </source>
</evidence>
<evidence type="ECO:0000256" key="1">
    <source>
        <dbReference type="ARBA" id="ARBA00010401"/>
    </source>
</evidence>
<dbReference type="PANTHER" id="PTHR11952:SF2">
    <property type="entry name" value="LD24639P"/>
    <property type="match status" value="1"/>
</dbReference>
<dbReference type="InterPro" id="IPR039741">
    <property type="entry name" value="UDP-sugar_pyrophosphorylase"/>
</dbReference>
<evidence type="ECO:0000313" key="4">
    <source>
        <dbReference type="Proteomes" id="UP000678499"/>
    </source>
</evidence>
<dbReference type="EMBL" id="OA908651">
    <property type="protein sequence ID" value="CAD7285870.1"/>
    <property type="molecule type" value="Genomic_DNA"/>
</dbReference>